<proteinExistence type="predicted"/>
<reference evidence="2" key="1">
    <citation type="submission" date="2021-05" db="EMBL/GenBank/DDBJ databases">
        <title>A free-living protist that lacks canonical eukaryotic 1 DNA replication and segregation systems.</title>
        <authorList>
            <person name="Salas-Leiva D.E."/>
            <person name="Tromer E.C."/>
            <person name="Curtis B.A."/>
            <person name="Jerlstrom-Hultqvist J."/>
            <person name="Kolisko M."/>
            <person name="Yi Z."/>
            <person name="Salas-Leiva J.S."/>
            <person name="Gallot-Lavallee L."/>
            <person name="Kops G.J.P.L."/>
            <person name="Archibald J.M."/>
            <person name="Simpson A.G.B."/>
            <person name="Roger A.J."/>
        </authorList>
    </citation>
    <scope>NUCLEOTIDE SEQUENCE</scope>
    <source>
        <strain evidence="2">BICM</strain>
    </source>
</reference>
<feature type="compositionally biased region" description="Polar residues" evidence="1">
    <location>
        <begin position="61"/>
        <end position="70"/>
    </location>
</feature>
<sequence>MPQLQSPMARDAEALSLESISSRIQSEMAQLMSDLGKSTISSVGQEKPVSKLHRPAHSRAESNISETSAEVTAEPTEFQRRFPAIFPIHEMLECDPPQIKQAASLIDERVQVLRKRFEHHTRVFQKKWTRREKEHEAALQWSIHHREQRLREQ</sequence>
<dbReference type="EMBL" id="JAHDYR010000016">
    <property type="protein sequence ID" value="KAG9394199.1"/>
    <property type="molecule type" value="Genomic_DNA"/>
</dbReference>
<accession>A0A8J6B6N3</accession>
<dbReference type="AlphaFoldDB" id="A0A8J6B6N3"/>
<evidence type="ECO:0000313" key="2">
    <source>
        <dbReference type="EMBL" id="KAG9394199.1"/>
    </source>
</evidence>
<gene>
    <name evidence="2" type="ORF">J8273_4301</name>
</gene>
<organism evidence="2 3">
    <name type="scientific">Carpediemonas membranifera</name>
    <dbReference type="NCBI Taxonomy" id="201153"/>
    <lineage>
        <taxon>Eukaryota</taxon>
        <taxon>Metamonada</taxon>
        <taxon>Carpediemonas-like organisms</taxon>
        <taxon>Carpediemonas</taxon>
    </lineage>
</organism>
<dbReference type="Proteomes" id="UP000717585">
    <property type="component" value="Unassembled WGS sequence"/>
</dbReference>
<evidence type="ECO:0000256" key="1">
    <source>
        <dbReference type="SAM" id="MobiDB-lite"/>
    </source>
</evidence>
<feature type="region of interest" description="Disordered" evidence="1">
    <location>
        <begin position="36"/>
        <end position="76"/>
    </location>
</feature>
<comment type="caution">
    <text evidence="2">The sequence shown here is derived from an EMBL/GenBank/DDBJ whole genome shotgun (WGS) entry which is preliminary data.</text>
</comment>
<name>A0A8J6B6N3_9EUKA</name>
<protein>
    <submittedName>
        <fullName evidence="2">Uncharacterized protein</fullName>
    </submittedName>
</protein>
<evidence type="ECO:0000313" key="3">
    <source>
        <dbReference type="Proteomes" id="UP000717585"/>
    </source>
</evidence>
<keyword evidence="3" id="KW-1185">Reference proteome</keyword>